<dbReference type="InterPro" id="IPR029032">
    <property type="entry name" value="AhpD-like"/>
</dbReference>
<reference evidence="2 3" key="1">
    <citation type="submission" date="2021-01" db="EMBL/GenBank/DDBJ databases">
        <title>Diatom-associated Roseobacters Show Island Model of Population Structure.</title>
        <authorList>
            <person name="Qu L."/>
            <person name="Feng X."/>
            <person name="Chen Y."/>
            <person name="Li L."/>
            <person name="Wang X."/>
            <person name="Hu Z."/>
            <person name="Wang H."/>
            <person name="Luo H."/>
        </authorList>
    </citation>
    <scope>NUCLEOTIDE SEQUENCE [LARGE SCALE GENOMIC DNA]</scope>
    <source>
        <strain evidence="2 3">TR60-84</strain>
    </source>
</reference>
<evidence type="ECO:0000313" key="2">
    <source>
        <dbReference type="EMBL" id="MBM1714248.1"/>
    </source>
</evidence>
<dbReference type="SUPFAM" id="SSF69118">
    <property type="entry name" value="AhpD-like"/>
    <property type="match status" value="1"/>
</dbReference>
<accession>A0AAE2VZ66</accession>
<comment type="caution">
    <text evidence="2">The sequence shown here is derived from an EMBL/GenBank/DDBJ whole genome shotgun (WGS) entry which is preliminary data.</text>
</comment>
<protein>
    <submittedName>
        <fullName evidence="2">Carboxymuconolactone decarboxylase family protein</fullName>
    </submittedName>
</protein>
<dbReference type="AlphaFoldDB" id="A0AAE2VZ66"/>
<dbReference type="PANTHER" id="PTHR35446:SF3">
    <property type="entry name" value="CMD DOMAIN-CONTAINING PROTEIN"/>
    <property type="match status" value="1"/>
</dbReference>
<dbReference type="PANTHER" id="PTHR35446">
    <property type="entry name" value="SI:CH211-175M2.5"/>
    <property type="match status" value="1"/>
</dbReference>
<feature type="domain" description="Carboxymuconolactone decarboxylase-like" evidence="1">
    <location>
        <begin position="16"/>
        <end position="71"/>
    </location>
</feature>
<name>A0AAE2VZ66_9RHOB</name>
<dbReference type="InterPro" id="IPR003779">
    <property type="entry name" value="CMD-like"/>
</dbReference>
<dbReference type="Pfam" id="PF02627">
    <property type="entry name" value="CMD"/>
    <property type="match status" value="1"/>
</dbReference>
<keyword evidence="3" id="KW-1185">Reference proteome</keyword>
<dbReference type="EMBL" id="JAFBRM010000003">
    <property type="protein sequence ID" value="MBM1714248.1"/>
    <property type="molecule type" value="Genomic_DNA"/>
</dbReference>
<evidence type="ECO:0000259" key="1">
    <source>
        <dbReference type="Pfam" id="PF02627"/>
    </source>
</evidence>
<evidence type="ECO:0000313" key="3">
    <source>
        <dbReference type="Proteomes" id="UP000732193"/>
    </source>
</evidence>
<proteinExistence type="predicted"/>
<dbReference type="Proteomes" id="UP000732193">
    <property type="component" value="Unassembled WGS sequence"/>
</dbReference>
<dbReference type="RefSeq" id="WP_203242433.1">
    <property type="nucleotide sequence ID" value="NZ_JAFBRH010000003.1"/>
</dbReference>
<dbReference type="GO" id="GO:0051920">
    <property type="term" value="F:peroxiredoxin activity"/>
    <property type="evidence" value="ECO:0007669"/>
    <property type="project" value="InterPro"/>
</dbReference>
<organism evidence="2 3">
    <name type="scientific">Sulfitobacter geojensis</name>
    <dbReference type="NCBI Taxonomy" id="1342299"/>
    <lineage>
        <taxon>Bacteria</taxon>
        <taxon>Pseudomonadati</taxon>
        <taxon>Pseudomonadota</taxon>
        <taxon>Alphaproteobacteria</taxon>
        <taxon>Rhodobacterales</taxon>
        <taxon>Roseobacteraceae</taxon>
        <taxon>Sulfitobacter</taxon>
    </lineage>
</organism>
<dbReference type="Gene3D" id="1.20.1290.10">
    <property type="entry name" value="AhpD-like"/>
    <property type="match status" value="1"/>
</dbReference>
<sequence>MAEAPTILEGYMSLSAIFANTGLSETERRIILMTNNRLNGCKYCMAAHTTLSQMAGVNGDVIDALRRNTPIADAKLEALRQFAITNNESRDWPSQKQLNALMTAGHMRQSVLEVILGTALKVLSDHTNHAAHTALDDAFEANHQDVVQPVAAEKRVGRQRAYNPNCLPTNPATYAPTADRSGRCC</sequence>
<gene>
    <name evidence="2" type="ORF">JQV55_11830</name>
</gene>